<dbReference type="Proteomes" id="UP001168821">
    <property type="component" value="Unassembled WGS sequence"/>
</dbReference>
<dbReference type="InterPro" id="IPR004000">
    <property type="entry name" value="Actin"/>
</dbReference>
<sequence>MRRREMRKKRREELNDRRSQASKQRMRLIVQQTQTVEDSKESDSESEHEQEELLKIEELLFKYDPDYKSVDEPLTIEEYHQLRLGTEAFRAPELLFQPAIFGSDRAGLIESIEWLLKSYPSEQQEKLCQNVHVCGGLAGLSGLAERIRRELIMIRPVGAVINVTTASNPLYSAWQGAREWTVREEDEFHSLLLSKEDFMERGLDNLKEHRFSNIYRIRNKS</sequence>
<accession>A0AA38M061</accession>
<keyword evidence="3" id="KW-1185">Reference proteome</keyword>
<dbReference type="Gene3D" id="3.30.420.40">
    <property type="match status" value="2"/>
</dbReference>
<dbReference type="AlphaFoldDB" id="A0AA38M061"/>
<dbReference type="Pfam" id="PF00022">
    <property type="entry name" value="Actin"/>
    <property type="match status" value="1"/>
</dbReference>
<evidence type="ECO:0000256" key="1">
    <source>
        <dbReference type="SAM" id="MobiDB-lite"/>
    </source>
</evidence>
<dbReference type="EMBL" id="JALNTZ010000335">
    <property type="protein sequence ID" value="KAJ3636250.1"/>
    <property type="molecule type" value="Genomic_DNA"/>
</dbReference>
<feature type="region of interest" description="Disordered" evidence="1">
    <location>
        <begin position="1"/>
        <end position="49"/>
    </location>
</feature>
<evidence type="ECO:0000313" key="3">
    <source>
        <dbReference type="Proteomes" id="UP001168821"/>
    </source>
</evidence>
<feature type="compositionally biased region" description="Basic residues" evidence="1">
    <location>
        <begin position="1"/>
        <end position="10"/>
    </location>
</feature>
<protein>
    <recommendedName>
        <fullName evidence="4">Actin-related protein 5</fullName>
    </recommendedName>
</protein>
<dbReference type="InterPro" id="IPR043129">
    <property type="entry name" value="ATPase_NBD"/>
</dbReference>
<dbReference type="PANTHER" id="PTHR11937">
    <property type="entry name" value="ACTIN"/>
    <property type="match status" value="1"/>
</dbReference>
<name>A0AA38M061_9CUCU</name>
<proteinExistence type="predicted"/>
<organism evidence="2 3">
    <name type="scientific">Zophobas morio</name>
    <dbReference type="NCBI Taxonomy" id="2755281"/>
    <lineage>
        <taxon>Eukaryota</taxon>
        <taxon>Metazoa</taxon>
        <taxon>Ecdysozoa</taxon>
        <taxon>Arthropoda</taxon>
        <taxon>Hexapoda</taxon>
        <taxon>Insecta</taxon>
        <taxon>Pterygota</taxon>
        <taxon>Neoptera</taxon>
        <taxon>Endopterygota</taxon>
        <taxon>Coleoptera</taxon>
        <taxon>Polyphaga</taxon>
        <taxon>Cucujiformia</taxon>
        <taxon>Tenebrionidae</taxon>
        <taxon>Zophobas</taxon>
    </lineage>
</organism>
<dbReference type="Gene3D" id="3.90.640.10">
    <property type="entry name" value="Actin, Chain A, domain 4"/>
    <property type="match status" value="1"/>
</dbReference>
<dbReference type="SUPFAM" id="SSF53067">
    <property type="entry name" value="Actin-like ATPase domain"/>
    <property type="match status" value="1"/>
</dbReference>
<evidence type="ECO:0008006" key="4">
    <source>
        <dbReference type="Google" id="ProtNLM"/>
    </source>
</evidence>
<gene>
    <name evidence="2" type="ORF">Zmor_011861</name>
</gene>
<reference evidence="2" key="1">
    <citation type="journal article" date="2023" name="G3 (Bethesda)">
        <title>Whole genome assemblies of Zophobas morio and Tenebrio molitor.</title>
        <authorList>
            <person name="Kaur S."/>
            <person name="Stinson S.A."/>
            <person name="diCenzo G.C."/>
        </authorList>
    </citation>
    <scope>NUCLEOTIDE SEQUENCE</scope>
    <source>
        <strain evidence="2">QUZm001</strain>
    </source>
</reference>
<feature type="compositionally biased region" description="Basic and acidic residues" evidence="1">
    <location>
        <begin position="37"/>
        <end position="49"/>
    </location>
</feature>
<evidence type="ECO:0000313" key="2">
    <source>
        <dbReference type="EMBL" id="KAJ3636250.1"/>
    </source>
</evidence>
<comment type="caution">
    <text evidence="2">The sequence shown here is derived from an EMBL/GenBank/DDBJ whole genome shotgun (WGS) entry which is preliminary data.</text>
</comment>